<evidence type="ECO:0000256" key="11">
    <source>
        <dbReference type="ARBA" id="ARBA00023128"/>
    </source>
</evidence>
<evidence type="ECO:0000256" key="1">
    <source>
        <dbReference type="ARBA" id="ARBA00004273"/>
    </source>
</evidence>
<keyword evidence="5" id="KW-0479">Metal-binding</keyword>
<keyword evidence="7" id="KW-0999">Mitochondrion inner membrane</keyword>
<feature type="domain" description="EF-hand" evidence="14">
    <location>
        <begin position="190"/>
        <end position="225"/>
    </location>
</feature>
<comment type="similarity">
    <text evidence="13">Belongs to the MICU1 family. MICU1 subfamily.</text>
</comment>
<proteinExistence type="inferred from homology"/>
<evidence type="ECO:0000256" key="3">
    <source>
        <dbReference type="ARBA" id="ARBA00022448"/>
    </source>
</evidence>
<dbReference type="GO" id="GO:0005509">
    <property type="term" value="F:calcium ion binding"/>
    <property type="evidence" value="ECO:0007669"/>
    <property type="project" value="InterPro"/>
</dbReference>
<keyword evidence="9" id="KW-0809">Transit peptide</keyword>
<feature type="domain" description="EF-hand" evidence="14">
    <location>
        <begin position="326"/>
        <end position="361"/>
    </location>
</feature>
<keyword evidence="12" id="KW-0472">Membrane</keyword>
<dbReference type="InterPro" id="IPR011992">
    <property type="entry name" value="EF-hand-dom_pair"/>
</dbReference>
<evidence type="ECO:0000256" key="9">
    <source>
        <dbReference type="ARBA" id="ARBA00022946"/>
    </source>
</evidence>
<gene>
    <name evidence="15" type="ORF">ALAG00032_LOCUS14153</name>
</gene>
<evidence type="ECO:0000256" key="5">
    <source>
        <dbReference type="ARBA" id="ARBA00022723"/>
    </source>
</evidence>
<keyword evidence="10" id="KW-0406">Ion transport</keyword>
<evidence type="ECO:0000256" key="6">
    <source>
        <dbReference type="ARBA" id="ARBA00022737"/>
    </source>
</evidence>
<dbReference type="SMART" id="SM00054">
    <property type="entry name" value="EFh"/>
    <property type="match status" value="3"/>
</dbReference>
<protein>
    <recommendedName>
        <fullName evidence="14">EF-hand domain-containing protein</fullName>
    </recommendedName>
</protein>
<evidence type="ECO:0000256" key="7">
    <source>
        <dbReference type="ARBA" id="ARBA00022792"/>
    </source>
</evidence>
<organism evidence="15">
    <name type="scientific">Aureoumbra lagunensis</name>
    <dbReference type="NCBI Taxonomy" id="44058"/>
    <lineage>
        <taxon>Eukaryota</taxon>
        <taxon>Sar</taxon>
        <taxon>Stramenopiles</taxon>
        <taxon>Ochrophyta</taxon>
        <taxon>Pelagophyceae</taxon>
        <taxon>Pelagomonadales</taxon>
        <taxon>Aureoumbra</taxon>
    </lineage>
</organism>
<evidence type="ECO:0000256" key="10">
    <source>
        <dbReference type="ARBA" id="ARBA00023065"/>
    </source>
</evidence>
<keyword evidence="11" id="KW-0496">Mitochondrion</keyword>
<feature type="domain" description="EF-hand" evidence="14">
    <location>
        <begin position="59"/>
        <end position="94"/>
    </location>
</feature>
<dbReference type="Gene3D" id="1.10.238.10">
    <property type="entry name" value="EF-hand"/>
    <property type="match status" value="3"/>
</dbReference>
<dbReference type="GO" id="GO:0051560">
    <property type="term" value="P:mitochondrial calcium ion homeostasis"/>
    <property type="evidence" value="ECO:0007669"/>
    <property type="project" value="TreeGrafter"/>
</dbReference>
<dbReference type="AlphaFoldDB" id="A0A7S3K326"/>
<keyword evidence="6" id="KW-0677">Repeat</keyword>
<sequence>MSSEEALGHLRRKIAMQIHGGSHGLMRCWILFRNRAGSTKDGITYSEFCNGLRAYGLPLPEKIRRDIFDKMDTEKSGQIRIKEFIDHLMGRWNASINTIDTDNKPKNDFYTGGTNYMQKQTFLVDDRPDPDLSKEVALNQLRVAISQRLRSGPHGLLRCWIDFRQRAGSTKDGITKSEFARGVKAYNVPLHPNLIDEIHKQMDVDGDGHIQINEFIDNVMGRNVCATIEGVGENDVDYSENNGVSSKLQQKQRKNKQNMINETPDESLQIDDALRMLRKYITQRLKSGPNGLMRCWFEFRLRAGSSKDGITRSEFARGLRLYGIPLTPAKTSIFFDRMDLDKDGYIQINEFIDVIMGRWDASSNSGGVDKSAQIQNMHDTTKCVHIDTSYKEQYIQVSADQALILLRAKIAQRLKGGPHGLQRAWKVFRCAGGGDHDGVSATGFARALKIFQLPLQPHIIQQLFSRFQLTSHNKINEHTFITVIMGRPMKEIILDKPSHQLELRSTKIQDTNFIPPGQSLPFSPITTTTASVDHQSMPNINEEQHSQESLPVAAINKTQKQPTRIYSARHQRPATAALKKKPNQLQSVPYSKRPSTARLYALQKSAKNIHVAEMQHHHELKAVKKFCSF</sequence>
<dbReference type="Pfam" id="PF13833">
    <property type="entry name" value="EF-hand_8"/>
    <property type="match status" value="1"/>
</dbReference>
<dbReference type="PANTHER" id="PTHR12294">
    <property type="entry name" value="EF HAND DOMAIN FAMILY A1,A2-RELATED"/>
    <property type="match status" value="1"/>
</dbReference>
<keyword evidence="8" id="KW-0106">Calcium</keyword>
<evidence type="ECO:0000313" key="15">
    <source>
        <dbReference type="EMBL" id="CAE0373352.1"/>
    </source>
</evidence>
<dbReference type="PANTHER" id="PTHR12294:SF1">
    <property type="entry name" value="CALCIUM UPTAKE PROTEIN 1, MITOCHONDRIAL"/>
    <property type="match status" value="1"/>
</dbReference>
<evidence type="ECO:0000259" key="14">
    <source>
        <dbReference type="PROSITE" id="PS50222"/>
    </source>
</evidence>
<dbReference type="GO" id="GO:0036444">
    <property type="term" value="P:calcium import into the mitochondrion"/>
    <property type="evidence" value="ECO:0007669"/>
    <property type="project" value="TreeGrafter"/>
</dbReference>
<dbReference type="CDD" id="cd00051">
    <property type="entry name" value="EFh"/>
    <property type="match status" value="3"/>
</dbReference>
<name>A0A7S3K326_9STRA</name>
<accession>A0A7S3K326</accession>
<dbReference type="InterPro" id="IPR002048">
    <property type="entry name" value="EF_hand_dom"/>
</dbReference>
<keyword evidence="4" id="KW-0109">Calcium transport</keyword>
<keyword evidence="3" id="KW-0813">Transport</keyword>
<evidence type="ECO:0000256" key="4">
    <source>
        <dbReference type="ARBA" id="ARBA00022568"/>
    </source>
</evidence>
<dbReference type="EMBL" id="HBIJ01021814">
    <property type="protein sequence ID" value="CAE0373352.1"/>
    <property type="molecule type" value="Transcribed_RNA"/>
</dbReference>
<evidence type="ECO:0000256" key="12">
    <source>
        <dbReference type="ARBA" id="ARBA00023136"/>
    </source>
</evidence>
<evidence type="ECO:0000256" key="2">
    <source>
        <dbReference type="ARBA" id="ARBA00004569"/>
    </source>
</evidence>
<dbReference type="Pfam" id="PF13202">
    <property type="entry name" value="EF-hand_5"/>
    <property type="match status" value="1"/>
</dbReference>
<evidence type="ECO:0000256" key="8">
    <source>
        <dbReference type="ARBA" id="ARBA00022837"/>
    </source>
</evidence>
<evidence type="ECO:0000256" key="13">
    <source>
        <dbReference type="ARBA" id="ARBA00038333"/>
    </source>
</evidence>
<dbReference type="GO" id="GO:0005758">
    <property type="term" value="C:mitochondrial intermembrane space"/>
    <property type="evidence" value="ECO:0007669"/>
    <property type="project" value="UniProtKB-SubCell"/>
</dbReference>
<dbReference type="InterPro" id="IPR039800">
    <property type="entry name" value="MICU1/2/3"/>
</dbReference>
<reference evidence="15" key="1">
    <citation type="submission" date="2021-01" db="EMBL/GenBank/DDBJ databases">
        <authorList>
            <person name="Corre E."/>
            <person name="Pelletier E."/>
            <person name="Niang G."/>
            <person name="Scheremetjew M."/>
            <person name="Finn R."/>
            <person name="Kale V."/>
            <person name="Holt S."/>
            <person name="Cochrane G."/>
            <person name="Meng A."/>
            <person name="Brown T."/>
            <person name="Cohen L."/>
        </authorList>
    </citation>
    <scope>NUCLEOTIDE SEQUENCE</scope>
    <source>
        <strain evidence="15">CCMP1510</strain>
    </source>
</reference>
<dbReference type="PROSITE" id="PS50222">
    <property type="entry name" value="EF_HAND_2"/>
    <property type="match status" value="3"/>
</dbReference>
<dbReference type="GO" id="GO:1990246">
    <property type="term" value="C:uniplex complex"/>
    <property type="evidence" value="ECO:0007669"/>
    <property type="project" value="TreeGrafter"/>
</dbReference>
<dbReference type="PROSITE" id="PS00018">
    <property type="entry name" value="EF_HAND_1"/>
    <property type="match status" value="2"/>
</dbReference>
<comment type="subcellular location">
    <subcellularLocation>
        <location evidence="1">Mitochondrion inner membrane</location>
    </subcellularLocation>
    <subcellularLocation>
        <location evidence="2">Mitochondrion intermembrane space</location>
    </subcellularLocation>
</comment>
<dbReference type="InterPro" id="IPR018247">
    <property type="entry name" value="EF_Hand_1_Ca_BS"/>
</dbReference>
<dbReference type="SUPFAM" id="SSF47473">
    <property type="entry name" value="EF-hand"/>
    <property type="match status" value="2"/>
</dbReference>